<proteinExistence type="predicted"/>
<keyword evidence="2" id="KW-1185">Reference proteome</keyword>
<gene>
    <name evidence="1" type="ORF">SPARVUS_LOCUS769713</name>
</gene>
<evidence type="ECO:0000313" key="2">
    <source>
        <dbReference type="Proteomes" id="UP001162483"/>
    </source>
</evidence>
<evidence type="ECO:0000313" key="1">
    <source>
        <dbReference type="EMBL" id="CAI9535013.1"/>
    </source>
</evidence>
<name>A0ABN9AMK5_9NEOB</name>
<feature type="non-terminal residue" evidence="1">
    <location>
        <position position="103"/>
    </location>
</feature>
<comment type="caution">
    <text evidence="1">The sequence shown here is derived from an EMBL/GenBank/DDBJ whole genome shotgun (WGS) entry which is preliminary data.</text>
</comment>
<feature type="non-terminal residue" evidence="1">
    <location>
        <position position="1"/>
    </location>
</feature>
<reference evidence="1" key="1">
    <citation type="submission" date="2023-05" db="EMBL/GenBank/DDBJ databases">
        <authorList>
            <person name="Stuckert A."/>
        </authorList>
    </citation>
    <scope>NUCLEOTIDE SEQUENCE</scope>
</reference>
<dbReference type="Proteomes" id="UP001162483">
    <property type="component" value="Unassembled WGS sequence"/>
</dbReference>
<organism evidence="1 2">
    <name type="scientific">Staurois parvus</name>
    <dbReference type="NCBI Taxonomy" id="386267"/>
    <lineage>
        <taxon>Eukaryota</taxon>
        <taxon>Metazoa</taxon>
        <taxon>Chordata</taxon>
        <taxon>Craniata</taxon>
        <taxon>Vertebrata</taxon>
        <taxon>Euteleostomi</taxon>
        <taxon>Amphibia</taxon>
        <taxon>Batrachia</taxon>
        <taxon>Anura</taxon>
        <taxon>Neobatrachia</taxon>
        <taxon>Ranoidea</taxon>
        <taxon>Ranidae</taxon>
        <taxon>Staurois</taxon>
    </lineage>
</organism>
<sequence>GLAPLGSGVERVPEFDRYPLSLLVRSPRRSEMEGVLPRCSLLGHVTGPRRLQDHLRSAALLTHAQWVPGCETTSYPIRVPTVKMPASWNTGLQVKRAAGDTPW</sequence>
<dbReference type="EMBL" id="CATNWA010000237">
    <property type="protein sequence ID" value="CAI9535013.1"/>
    <property type="molecule type" value="Genomic_DNA"/>
</dbReference>
<accession>A0ABN9AMK5</accession>
<protein>
    <submittedName>
        <fullName evidence="1">Uncharacterized protein</fullName>
    </submittedName>
</protein>